<feature type="domain" description="Major facilitator superfamily (MFS) profile" evidence="7">
    <location>
        <begin position="1"/>
        <end position="417"/>
    </location>
</feature>
<evidence type="ECO:0000259" key="7">
    <source>
        <dbReference type="PROSITE" id="PS50850"/>
    </source>
</evidence>
<dbReference type="PANTHER" id="PTHR23513">
    <property type="entry name" value="INTEGRAL MEMBRANE EFFLUX PROTEIN-RELATED"/>
    <property type="match status" value="1"/>
</dbReference>
<dbReference type="InterPro" id="IPR020846">
    <property type="entry name" value="MFS_dom"/>
</dbReference>
<feature type="transmembrane region" description="Helical" evidence="6">
    <location>
        <begin position="160"/>
        <end position="177"/>
    </location>
</feature>
<feature type="transmembrane region" description="Helical" evidence="6">
    <location>
        <begin position="391"/>
        <end position="411"/>
    </location>
</feature>
<feature type="transmembrane region" description="Helical" evidence="6">
    <location>
        <begin position="364"/>
        <end position="385"/>
    </location>
</feature>
<feature type="transmembrane region" description="Helical" evidence="6">
    <location>
        <begin position="329"/>
        <end position="352"/>
    </location>
</feature>
<feature type="transmembrane region" description="Helical" evidence="6">
    <location>
        <begin position="303"/>
        <end position="323"/>
    </location>
</feature>
<evidence type="ECO:0000256" key="2">
    <source>
        <dbReference type="ARBA" id="ARBA00022475"/>
    </source>
</evidence>
<evidence type="ECO:0000256" key="4">
    <source>
        <dbReference type="ARBA" id="ARBA00022989"/>
    </source>
</evidence>
<feature type="transmembrane region" description="Helical" evidence="6">
    <location>
        <begin position="238"/>
        <end position="262"/>
    </location>
</feature>
<dbReference type="Proteomes" id="UP001597036">
    <property type="component" value="Unassembled WGS sequence"/>
</dbReference>
<dbReference type="RefSeq" id="WP_377939270.1">
    <property type="nucleotide sequence ID" value="NZ_JBHTHQ010000022.1"/>
</dbReference>
<dbReference type="PROSITE" id="PS50850">
    <property type="entry name" value="MFS"/>
    <property type="match status" value="1"/>
</dbReference>
<dbReference type="InterPro" id="IPR036259">
    <property type="entry name" value="MFS_trans_sf"/>
</dbReference>
<evidence type="ECO:0000256" key="6">
    <source>
        <dbReference type="SAM" id="Phobius"/>
    </source>
</evidence>
<dbReference type="Pfam" id="PF07690">
    <property type="entry name" value="MFS_1"/>
    <property type="match status" value="1"/>
</dbReference>
<feature type="transmembrane region" description="Helical" evidence="6">
    <location>
        <begin position="91"/>
        <end position="109"/>
    </location>
</feature>
<reference evidence="9" key="1">
    <citation type="journal article" date="2019" name="Int. J. Syst. Evol. Microbiol.">
        <title>The Global Catalogue of Microorganisms (GCM) 10K type strain sequencing project: providing services to taxonomists for standard genome sequencing and annotation.</title>
        <authorList>
            <consortium name="The Broad Institute Genomics Platform"/>
            <consortium name="The Broad Institute Genome Sequencing Center for Infectious Disease"/>
            <person name="Wu L."/>
            <person name="Ma J."/>
        </authorList>
    </citation>
    <scope>NUCLEOTIDE SEQUENCE [LARGE SCALE GENOMIC DNA]</scope>
    <source>
        <strain evidence="9">CCM 8604</strain>
    </source>
</reference>
<organism evidence="8 9">
    <name type="scientific">Alloscardovia venturai</name>
    <dbReference type="NCBI Taxonomy" id="1769421"/>
    <lineage>
        <taxon>Bacteria</taxon>
        <taxon>Bacillati</taxon>
        <taxon>Actinomycetota</taxon>
        <taxon>Actinomycetes</taxon>
        <taxon>Bifidobacteriales</taxon>
        <taxon>Bifidobacteriaceae</taxon>
        <taxon>Alloscardovia</taxon>
    </lineage>
</organism>
<feature type="transmembrane region" description="Helical" evidence="6">
    <location>
        <begin position="274"/>
        <end position="296"/>
    </location>
</feature>
<comment type="caution">
    <text evidence="8">The sequence shown here is derived from an EMBL/GenBank/DDBJ whole genome shotgun (WGS) entry which is preliminary data.</text>
</comment>
<dbReference type="PANTHER" id="PTHR23513:SF6">
    <property type="entry name" value="MAJOR FACILITATOR SUPERFAMILY ASSOCIATED DOMAIN-CONTAINING PROTEIN"/>
    <property type="match status" value="1"/>
</dbReference>
<dbReference type="EMBL" id="JBHTHQ010000022">
    <property type="protein sequence ID" value="MFD0705545.1"/>
    <property type="molecule type" value="Genomic_DNA"/>
</dbReference>
<proteinExistence type="predicted"/>
<sequence>MPSLLEWRKEMSSTLSLFRQKNYSHWFFSDTTDLLATSSRDFFIPLIAFSLTQSESFTGLSIALASFFFSFSTFFGGTLADIYSRKKMLQLLSIAGTIICLLLVTFSYLRILIPPIFLVLITVLALVSGLLSPANNAILKSIISDNLFTQAQAIRESRESILSMVSTAFFGFIYKFWNTASFLITGLLHALSGVFASQITIVYRADAQDSHNNQNQNVVQNFFIKLWEGLTWSFNQRIFLWFIFSAALSNIATTALFVNVQIQLISSHTDTVKIALVDCSVGFVMFLGSLIAVPIAQHLKPSVITALNLALFTICTILLMLFTNYWATLIFLAFGTFLFPADNAAMLGYIYSQIPNSMQGRADSVLETVATIFSAITPIFVGFGLQTFSASGIIFFTIICIQIIGIFIALLSPLREIPIQRGTMNSDN</sequence>
<keyword evidence="2" id="KW-1003">Cell membrane</keyword>
<dbReference type="Gene3D" id="1.20.1250.20">
    <property type="entry name" value="MFS general substrate transporter like domains"/>
    <property type="match status" value="2"/>
</dbReference>
<name>A0ABW2Y621_9BIFI</name>
<evidence type="ECO:0000256" key="3">
    <source>
        <dbReference type="ARBA" id="ARBA00022692"/>
    </source>
</evidence>
<evidence type="ECO:0000313" key="9">
    <source>
        <dbReference type="Proteomes" id="UP001597036"/>
    </source>
</evidence>
<feature type="transmembrane region" description="Helical" evidence="6">
    <location>
        <begin position="183"/>
        <end position="203"/>
    </location>
</feature>
<evidence type="ECO:0000313" key="8">
    <source>
        <dbReference type="EMBL" id="MFD0705545.1"/>
    </source>
</evidence>
<protein>
    <submittedName>
        <fullName evidence="8">MFS transporter</fullName>
    </submittedName>
</protein>
<dbReference type="InterPro" id="IPR011701">
    <property type="entry name" value="MFS"/>
</dbReference>
<keyword evidence="9" id="KW-1185">Reference proteome</keyword>
<dbReference type="SUPFAM" id="SSF103473">
    <property type="entry name" value="MFS general substrate transporter"/>
    <property type="match status" value="1"/>
</dbReference>
<feature type="transmembrane region" description="Helical" evidence="6">
    <location>
        <begin position="115"/>
        <end position="139"/>
    </location>
</feature>
<gene>
    <name evidence="8" type="ORF">ACFQY8_07295</name>
</gene>
<evidence type="ECO:0000256" key="5">
    <source>
        <dbReference type="ARBA" id="ARBA00023136"/>
    </source>
</evidence>
<keyword evidence="3 6" id="KW-0812">Transmembrane</keyword>
<accession>A0ABW2Y621</accession>
<comment type="subcellular location">
    <subcellularLocation>
        <location evidence="1">Cell membrane</location>
        <topology evidence="1">Multi-pass membrane protein</topology>
    </subcellularLocation>
</comment>
<evidence type="ECO:0000256" key="1">
    <source>
        <dbReference type="ARBA" id="ARBA00004651"/>
    </source>
</evidence>
<keyword evidence="4 6" id="KW-1133">Transmembrane helix</keyword>
<feature type="transmembrane region" description="Helical" evidence="6">
    <location>
        <begin position="57"/>
        <end position="79"/>
    </location>
</feature>
<keyword evidence="5 6" id="KW-0472">Membrane</keyword>